<dbReference type="HOGENOM" id="CLU_2183887_0_0_1"/>
<evidence type="ECO:0000256" key="1">
    <source>
        <dbReference type="SAM" id="Phobius"/>
    </source>
</evidence>
<dbReference type="InParanoid" id="J9DPH5"/>
<feature type="transmembrane region" description="Helical" evidence="1">
    <location>
        <begin position="54"/>
        <end position="78"/>
    </location>
</feature>
<dbReference type="AlphaFoldDB" id="J9DPH5"/>
<dbReference type="EMBL" id="AFBI03000018">
    <property type="protein sequence ID" value="EJW04450.1"/>
    <property type="molecule type" value="Genomic_DNA"/>
</dbReference>
<comment type="caution">
    <text evidence="2">The sequence shown here is derived from an EMBL/GenBank/DDBJ whole genome shotgun (WGS) entry which is preliminary data.</text>
</comment>
<sequence>MIDLSVFSNKQKTNHSYIAMYDKLKCICFVTYFLVFLLLISKIENFFIYVFCEVWYNIHTIQCLKMFFSTFFCVFFVVKNEFYHIKKNFTNLYFKINIFILYLTTIFLY</sequence>
<evidence type="ECO:0000313" key="3">
    <source>
        <dbReference type="Proteomes" id="UP000003163"/>
    </source>
</evidence>
<keyword evidence="3" id="KW-1185">Reference proteome</keyword>
<organism evidence="2 3">
    <name type="scientific">Edhazardia aedis (strain USNM 41457)</name>
    <name type="common">Microsporidian parasite</name>
    <dbReference type="NCBI Taxonomy" id="1003232"/>
    <lineage>
        <taxon>Eukaryota</taxon>
        <taxon>Fungi</taxon>
        <taxon>Fungi incertae sedis</taxon>
        <taxon>Microsporidia</taxon>
        <taxon>Edhazardia</taxon>
    </lineage>
</organism>
<keyword evidence="1" id="KW-0472">Membrane</keyword>
<keyword evidence="1" id="KW-0812">Transmembrane</keyword>
<protein>
    <submittedName>
        <fullName evidence="2">Uncharacterized protein</fullName>
    </submittedName>
</protein>
<feature type="transmembrane region" description="Helical" evidence="1">
    <location>
        <begin position="26"/>
        <end position="48"/>
    </location>
</feature>
<reference evidence="3" key="2">
    <citation type="submission" date="2015-07" db="EMBL/GenBank/DDBJ databases">
        <title>Contrasting host-pathogen interactions and genome evolution in two generalist and specialist microsporidian pathogens of mosquitoes.</title>
        <authorList>
            <consortium name="The Broad Institute Genomics Platform"/>
            <consortium name="The Broad Institute Genome Sequencing Center for Infectious Disease"/>
            <person name="Cuomo C.A."/>
            <person name="Sanscrainte N.D."/>
            <person name="Goldberg J.M."/>
            <person name="Heiman D."/>
            <person name="Young S."/>
            <person name="Zeng Q."/>
            <person name="Becnel J.J."/>
            <person name="Birren B.W."/>
        </authorList>
    </citation>
    <scope>NUCLEOTIDE SEQUENCE [LARGE SCALE GENOMIC DNA]</scope>
    <source>
        <strain evidence="3">USNM 41457</strain>
    </source>
</reference>
<accession>J9DPH5</accession>
<reference evidence="2 3" key="1">
    <citation type="submission" date="2011-08" db="EMBL/GenBank/DDBJ databases">
        <authorList>
            <person name="Liu Z.J."/>
            <person name="Shi F.L."/>
            <person name="Lu J.Q."/>
            <person name="Li M."/>
            <person name="Wang Z.L."/>
        </authorList>
    </citation>
    <scope>NUCLEOTIDE SEQUENCE [LARGE SCALE GENOMIC DNA]</scope>
    <source>
        <strain evidence="2 3">USNM 41457</strain>
    </source>
</reference>
<gene>
    <name evidence="2" type="ORF">EDEG_01320</name>
</gene>
<dbReference type="Proteomes" id="UP000003163">
    <property type="component" value="Unassembled WGS sequence"/>
</dbReference>
<dbReference type="VEuPathDB" id="MicrosporidiaDB:EDEG_01320"/>
<feature type="transmembrane region" description="Helical" evidence="1">
    <location>
        <begin position="90"/>
        <end position="108"/>
    </location>
</feature>
<keyword evidence="1" id="KW-1133">Transmembrane helix</keyword>
<name>J9DPH5_EDHAE</name>
<proteinExistence type="predicted"/>
<evidence type="ECO:0000313" key="2">
    <source>
        <dbReference type="EMBL" id="EJW04450.1"/>
    </source>
</evidence>